<accession>A0A388KY67</accession>
<name>A0A388KY67_CHABU</name>
<dbReference type="AlphaFoldDB" id="A0A388KY67"/>
<dbReference type="EMBL" id="BFEA01000215">
    <property type="protein sequence ID" value="GBG75006.1"/>
    <property type="molecule type" value="Genomic_DNA"/>
</dbReference>
<evidence type="ECO:0000313" key="2">
    <source>
        <dbReference type="Proteomes" id="UP000265515"/>
    </source>
</evidence>
<evidence type="ECO:0000313" key="1">
    <source>
        <dbReference type="EMBL" id="GBG75006.1"/>
    </source>
</evidence>
<reference evidence="1 2" key="1">
    <citation type="journal article" date="2018" name="Cell">
        <title>The Chara Genome: Secondary Complexity and Implications for Plant Terrestrialization.</title>
        <authorList>
            <person name="Nishiyama T."/>
            <person name="Sakayama H."/>
            <person name="Vries J.D."/>
            <person name="Buschmann H."/>
            <person name="Saint-Marcoux D."/>
            <person name="Ullrich K.K."/>
            <person name="Haas F.B."/>
            <person name="Vanderstraeten L."/>
            <person name="Becker D."/>
            <person name="Lang D."/>
            <person name="Vosolsobe S."/>
            <person name="Rombauts S."/>
            <person name="Wilhelmsson P.K.I."/>
            <person name="Janitza P."/>
            <person name="Kern R."/>
            <person name="Heyl A."/>
            <person name="Rumpler F."/>
            <person name="Villalobos L.I.A.C."/>
            <person name="Clay J.M."/>
            <person name="Skokan R."/>
            <person name="Toyoda A."/>
            <person name="Suzuki Y."/>
            <person name="Kagoshima H."/>
            <person name="Schijlen E."/>
            <person name="Tajeshwar N."/>
            <person name="Catarino B."/>
            <person name="Hetherington A.J."/>
            <person name="Saltykova A."/>
            <person name="Bonnot C."/>
            <person name="Breuninger H."/>
            <person name="Symeonidi A."/>
            <person name="Radhakrishnan G.V."/>
            <person name="Van Nieuwerburgh F."/>
            <person name="Deforce D."/>
            <person name="Chang C."/>
            <person name="Karol K.G."/>
            <person name="Hedrich R."/>
            <person name="Ulvskov P."/>
            <person name="Glockner G."/>
            <person name="Delwiche C.F."/>
            <person name="Petrasek J."/>
            <person name="Van de Peer Y."/>
            <person name="Friml J."/>
            <person name="Beilby M."/>
            <person name="Dolan L."/>
            <person name="Kohara Y."/>
            <person name="Sugano S."/>
            <person name="Fujiyama A."/>
            <person name="Delaux P.-M."/>
            <person name="Quint M."/>
            <person name="TheiBen G."/>
            <person name="Hagemann M."/>
            <person name="Harholt J."/>
            <person name="Dunand C."/>
            <person name="Zachgo S."/>
            <person name="Langdale J."/>
            <person name="Maumus F."/>
            <person name="Straeten D.V.D."/>
            <person name="Gould S.B."/>
            <person name="Rensing S.A."/>
        </authorList>
    </citation>
    <scope>NUCLEOTIDE SEQUENCE [LARGE SCALE GENOMIC DNA]</scope>
    <source>
        <strain evidence="1 2">S276</strain>
    </source>
</reference>
<gene>
    <name evidence="1" type="ORF">CBR_g19520</name>
</gene>
<comment type="caution">
    <text evidence="1">The sequence shown here is derived from an EMBL/GenBank/DDBJ whole genome shotgun (WGS) entry which is preliminary data.</text>
</comment>
<dbReference type="Proteomes" id="UP000265515">
    <property type="component" value="Unassembled WGS sequence"/>
</dbReference>
<keyword evidence="2" id="KW-1185">Reference proteome</keyword>
<proteinExistence type="predicted"/>
<sequence>MDDRTWWQEEELKKAEQSRNLGAGDHIRAEVREMHKFIQRLKREEADILRRDRRSLQRYAKLARCTSAEEPCSSTSYSEDLTDMPQMLIATHGNASLSSGGTGTSMDGVDSGEAMQIINHQDNRRSADTQDIRRVDACLSGAVNTAFAASASLQQMVVSGSNMSLPEAHNM</sequence>
<protein>
    <submittedName>
        <fullName evidence="1">Uncharacterized protein</fullName>
    </submittedName>
</protein>
<organism evidence="1 2">
    <name type="scientific">Chara braunii</name>
    <name type="common">Braun's stonewort</name>
    <dbReference type="NCBI Taxonomy" id="69332"/>
    <lineage>
        <taxon>Eukaryota</taxon>
        <taxon>Viridiplantae</taxon>
        <taxon>Streptophyta</taxon>
        <taxon>Charophyceae</taxon>
        <taxon>Charales</taxon>
        <taxon>Characeae</taxon>
        <taxon>Chara</taxon>
    </lineage>
</organism>
<dbReference type="Gramene" id="GBG75006">
    <property type="protein sequence ID" value="GBG75006"/>
    <property type="gene ID" value="CBR_g19520"/>
</dbReference>